<evidence type="ECO:0000313" key="2">
    <source>
        <dbReference type="Proteomes" id="UP000177659"/>
    </source>
</evidence>
<reference evidence="1 2" key="1">
    <citation type="journal article" date="2016" name="Nat. Commun.">
        <title>Thousands of microbial genomes shed light on interconnected biogeochemical processes in an aquifer system.</title>
        <authorList>
            <person name="Anantharaman K."/>
            <person name="Brown C.T."/>
            <person name="Hug L.A."/>
            <person name="Sharon I."/>
            <person name="Castelle C.J."/>
            <person name="Probst A.J."/>
            <person name="Thomas B.C."/>
            <person name="Singh A."/>
            <person name="Wilkins M.J."/>
            <person name="Karaoz U."/>
            <person name="Brodie E.L."/>
            <person name="Williams K.H."/>
            <person name="Hubbard S.S."/>
            <person name="Banfield J.F."/>
        </authorList>
    </citation>
    <scope>NUCLEOTIDE SEQUENCE [LARGE SCALE GENOMIC DNA]</scope>
</reference>
<sequence length="90" mass="10006">MTAVIGTANEGDQGTSTATVPAAHLARLQELRKRLGAPSWEQAFCQAYCQYHQKQSGNSEVETWVGFHLRNYLDGDPTRPPDFMRRALGV</sequence>
<accession>A0A1F6D0E5</accession>
<proteinExistence type="predicted"/>
<organism evidence="1 2">
    <name type="scientific">Candidatus Kaiserbacteria bacterium RIFCSPHIGHO2_02_FULL_49_11</name>
    <dbReference type="NCBI Taxonomy" id="1798489"/>
    <lineage>
        <taxon>Bacteria</taxon>
        <taxon>Candidatus Kaiseribacteriota</taxon>
    </lineage>
</organism>
<dbReference type="Proteomes" id="UP000177659">
    <property type="component" value="Unassembled WGS sequence"/>
</dbReference>
<name>A0A1F6D0E5_9BACT</name>
<protein>
    <submittedName>
        <fullName evidence="1">Uncharacterized protein</fullName>
    </submittedName>
</protein>
<gene>
    <name evidence="1" type="ORF">A3D62_00365</name>
</gene>
<dbReference type="AlphaFoldDB" id="A0A1F6D0E5"/>
<evidence type="ECO:0000313" key="1">
    <source>
        <dbReference type="EMBL" id="OGG54761.1"/>
    </source>
</evidence>
<dbReference type="EMBL" id="MFLC01000032">
    <property type="protein sequence ID" value="OGG54761.1"/>
    <property type="molecule type" value="Genomic_DNA"/>
</dbReference>
<comment type="caution">
    <text evidence="1">The sequence shown here is derived from an EMBL/GenBank/DDBJ whole genome shotgun (WGS) entry which is preliminary data.</text>
</comment>